<evidence type="ECO:0000259" key="1">
    <source>
        <dbReference type="Pfam" id="PF13391"/>
    </source>
</evidence>
<evidence type="ECO:0000313" key="2">
    <source>
        <dbReference type="EMBL" id="OBU04165.1"/>
    </source>
</evidence>
<accession>A0A1B8H528</accession>
<dbReference type="RefSeq" id="WP_067405117.1">
    <property type="nucleotide sequence ID" value="NZ_LZEY01000056.1"/>
</dbReference>
<proteinExistence type="predicted"/>
<dbReference type="Proteomes" id="UP000092377">
    <property type="component" value="Unassembled WGS sequence"/>
</dbReference>
<dbReference type="Pfam" id="PF13391">
    <property type="entry name" value="HNH_2"/>
    <property type="match status" value="1"/>
</dbReference>
<reference evidence="3" key="1">
    <citation type="submission" date="2016-06" db="EMBL/GenBank/DDBJ databases">
        <authorList>
            <person name="Butler K."/>
        </authorList>
    </citation>
    <scope>NUCLEOTIDE SEQUENCE [LARGE SCALE GENOMIC DNA]</scope>
    <source>
        <strain evidence="3">GCSL-Mp20</strain>
    </source>
</reference>
<dbReference type="AlphaFoldDB" id="A0A1B8H528"/>
<protein>
    <recommendedName>
        <fullName evidence="1">HNH nuclease domain-containing protein</fullName>
    </recommendedName>
</protein>
<comment type="caution">
    <text evidence="2">The sequence shown here is derived from an EMBL/GenBank/DDBJ whole genome shotgun (WGS) entry which is preliminary data.</text>
</comment>
<name>A0A1B8H528_9GAMM</name>
<dbReference type="InterPro" id="IPR003615">
    <property type="entry name" value="HNH_nuc"/>
</dbReference>
<sequence>MNYYWINIKGSENEVIDHHFFWAPLYSVNKNNVKRNVAGWDSLDHVRTGDIFFCKNGANFEYAAIATSDVHITPRPESRKSNKPNRDGRRVNISLIKLDAAINAGDIIDGLLATGPDACTPKVVSQQGGFCQVYASRLSHSAGEYLSLKANLRISDCADTPVSVQKPSLSPFKSLPPFYSWTVLSEDVIYKNVDPSLVNDFSTGIPLDCVSFFCPAELAVGDKLDITLLVGGDTSSACIRRNATGRYILSLSKAASLLKLAQLTAGDKLWFERISGQVNTFCAYTMAEDNTISILPPQNTSSIATVNIRIGQSYFKAATSSICGHRCVVTGVADQKPSILIGSHIKPWSESDDTERMDGHNGLLLAPHVDKLFDKHLITFSDDKRIIVSVQLEGDVLETWGIDTQKVYTLTEKQLGYMQHHRACFNALQEKRLKP</sequence>
<gene>
    <name evidence="2" type="ORF">AYY18_09465</name>
</gene>
<keyword evidence="3" id="KW-1185">Reference proteome</keyword>
<dbReference type="EMBL" id="LZEY01000056">
    <property type="protein sequence ID" value="OBU04165.1"/>
    <property type="molecule type" value="Genomic_DNA"/>
</dbReference>
<organism evidence="2 3">
    <name type="scientific">Morganella psychrotolerans</name>
    <dbReference type="NCBI Taxonomy" id="368603"/>
    <lineage>
        <taxon>Bacteria</taxon>
        <taxon>Pseudomonadati</taxon>
        <taxon>Pseudomonadota</taxon>
        <taxon>Gammaproteobacteria</taxon>
        <taxon>Enterobacterales</taxon>
        <taxon>Morganellaceae</taxon>
        <taxon>Morganella</taxon>
    </lineage>
</organism>
<feature type="domain" description="HNH nuclease" evidence="1">
    <location>
        <begin position="327"/>
        <end position="380"/>
    </location>
</feature>
<evidence type="ECO:0000313" key="3">
    <source>
        <dbReference type="Proteomes" id="UP000092377"/>
    </source>
</evidence>